<accession>A0A8C3P8H6</accession>
<reference evidence="1" key="2">
    <citation type="submission" date="2025-09" db="UniProtKB">
        <authorList>
            <consortium name="Ensembl"/>
        </authorList>
    </citation>
    <scope>IDENTIFICATION</scope>
</reference>
<keyword evidence="2" id="KW-1185">Reference proteome</keyword>
<evidence type="ECO:0000313" key="1">
    <source>
        <dbReference type="Ensembl" id="ENSCPBP00000023661.1"/>
    </source>
</evidence>
<sequence>MVMIPPQQFWVDEIKSKINCGSEKVFNKLKHTVGLCVCDKDTVSLNDHFSFPTARYYGMSHPGGGCISAAEEAIPPIHTHSGGYVSACEAPENSVK</sequence>
<dbReference type="Proteomes" id="UP000694380">
    <property type="component" value="Unplaced"/>
</dbReference>
<organism evidence="1 2">
    <name type="scientific">Chrysemys picta bellii</name>
    <name type="common">Western painted turtle</name>
    <name type="synonym">Emys bellii</name>
    <dbReference type="NCBI Taxonomy" id="8478"/>
    <lineage>
        <taxon>Eukaryota</taxon>
        <taxon>Metazoa</taxon>
        <taxon>Chordata</taxon>
        <taxon>Craniata</taxon>
        <taxon>Vertebrata</taxon>
        <taxon>Euteleostomi</taxon>
        <taxon>Archelosauria</taxon>
        <taxon>Testudinata</taxon>
        <taxon>Testudines</taxon>
        <taxon>Cryptodira</taxon>
        <taxon>Durocryptodira</taxon>
        <taxon>Testudinoidea</taxon>
        <taxon>Emydidae</taxon>
        <taxon>Chrysemys</taxon>
    </lineage>
</organism>
<reference evidence="1" key="1">
    <citation type="submission" date="2025-08" db="UniProtKB">
        <authorList>
            <consortium name="Ensembl"/>
        </authorList>
    </citation>
    <scope>IDENTIFICATION</scope>
</reference>
<protein>
    <submittedName>
        <fullName evidence="1">Uncharacterized protein</fullName>
    </submittedName>
</protein>
<proteinExistence type="predicted"/>
<dbReference type="Ensembl" id="ENSCPBT00000027864.1">
    <property type="protein sequence ID" value="ENSCPBP00000023661.1"/>
    <property type="gene ID" value="ENSCPBG00000016892.1"/>
</dbReference>
<evidence type="ECO:0000313" key="2">
    <source>
        <dbReference type="Proteomes" id="UP000694380"/>
    </source>
</evidence>
<dbReference type="AlphaFoldDB" id="A0A8C3P8H6"/>
<name>A0A8C3P8H6_CHRPI</name>